<reference evidence="5 7" key="2">
    <citation type="journal article" date="2022" name="Int. J. Syst. Evol. Microbiol.">
        <title>Characterization of Alcaligenes aquatilis as a novel member of heterotrophic nitrifier-aerobic denitrifier and its performance in treating piggery wastewater.</title>
        <authorList>
            <person name="Cao X."/>
            <person name="Zhao B."/>
            <person name="Wu Y."/>
            <person name="Huang J."/>
            <person name="Wang H."/>
            <person name="Sun X."/>
            <person name="Li S."/>
        </authorList>
    </citation>
    <scope>NUCLEOTIDE SEQUENCE [LARGE SCALE GENOMIC DNA]</scope>
    <source>
        <strain evidence="5 7">AS1</strain>
    </source>
</reference>
<proteinExistence type="inferred from homology"/>
<gene>
    <name evidence="4" type="primary">tssI</name>
    <name evidence="5" type="synonym">vgrG</name>
    <name evidence="4" type="ORF">D3M96_10820</name>
    <name evidence="5" type="ORF">MTR80_08935</name>
</gene>
<dbReference type="Proteomes" id="UP000268070">
    <property type="component" value="Chromosome"/>
</dbReference>
<dbReference type="EMBL" id="CP032153">
    <property type="protein sequence ID" value="AYN20973.1"/>
    <property type="molecule type" value="Genomic_DNA"/>
</dbReference>
<dbReference type="Pfam" id="PF05954">
    <property type="entry name" value="Phage_GPD"/>
    <property type="match status" value="1"/>
</dbReference>
<organism evidence="4 6">
    <name type="scientific">Alcaligenes aquatilis</name>
    <dbReference type="NCBI Taxonomy" id="323284"/>
    <lineage>
        <taxon>Bacteria</taxon>
        <taxon>Pseudomonadati</taxon>
        <taxon>Pseudomonadota</taxon>
        <taxon>Betaproteobacteria</taxon>
        <taxon>Burkholderiales</taxon>
        <taxon>Alcaligenaceae</taxon>
        <taxon>Alcaligenes</taxon>
    </lineage>
</organism>
<feature type="domain" description="Gp5/Type VI secretion system Vgr protein OB-fold" evidence="3">
    <location>
        <begin position="440"/>
        <end position="487"/>
    </location>
</feature>
<accession>A0A3G2HV98</accession>
<dbReference type="Proteomes" id="UP000831759">
    <property type="component" value="Chromosome"/>
</dbReference>
<dbReference type="GeneID" id="96869059"/>
<evidence type="ECO:0000259" key="3">
    <source>
        <dbReference type="Pfam" id="PF04717"/>
    </source>
</evidence>
<sequence>MLNDYDTEQALASFRCGLADPDLFLVTRWSGEEAVSRPYRFEIELASARDDIDLEELLGARATLSVLDAQERWLPWHGIITELRQTHRDDGFAHYRAVLEPQMALLRMFRLSRVYMEADAQAGGKPDLGTIIRMVLAQCGLSRQGEPAQDAGAQYCLRLSSDLLMATRTAFICQFEESSLDFLSRRLEHEGVYYWFEQGADHEILVFGHERTDQPRQAVPLYWRPAGALSGEQNRIGVSRFDHALSVSPRSVVLRDFSVSQPSLNLTMKAAIDPQGQPPQDRFDGVGSVEIYGAHFSKQDDGERMASLRAEEIACQRSRFQGVALAPGVRAGYPVQLHEHFRHDFNQRYFVIALRHEGRQPLPRQSGAAGHEQVFYQASLTVLPEVRQFRPARVTPKPRVVGFLSAIVVAEGQGEYAQINEHGCYRIRFLFAPVDANRPDGGNSAWVRMATPYAGSQHGMNFPLLKGTEVLVSFLGGDPDRPVIVSAIPNEENPSIRNQDTATQPGLRTAGQNALEFEDRLGAQHTRLSSPTLGSTFHLGADPASPHRSGVRLSTQGHMGLLGRSFIQQVPGVYHLEVGNKGNVDTDPEPRERLKQAQNQAMADFLEEEASLPTATAPVQMKALEAKRALLAQMLAQLQKNAQATAGGQPDLDGALKQLQALLAKLDSALDRLEQGKSVSEEPKKEGEAAGEDTGDKKDTTEAKKEKTSSEKFKELMDEINQSAKKVKEGTDGWVDLSYLKAPEKVLDISLLNVNPIKISTSLGAEVSASASLKSSITVGYSVGIKYSGSKELDLRDYTKVELSDQSRITKGDEKKIILGAEKRVVRSQSTKVVDMEGTYGKQSITVANAYSLTSRTIKYVVGTGGIDTLVAGNATVTGAPTSLLSWEVLISKIKISKAQVVIKAGNAGVILESMSMTGQLKVKDTVVYMKAPMIDVAGQNVRINGTASVNIKANGIVKLN</sequence>
<evidence type="ECO:0000313" key="6">
    <source>
        <dbReference type="Proteomes" id="UP000268070"/>
    </source>
</evidence>
<dbReference type="Gene3D" id="4.10.220.110">
    <property type="match status" value="1"/>
</dbReference>
<dbReference type="Gene3D" id="3.55.50.10">
    <property type="entry name" value="Baseplate protein-like domains"/>
    <property type="match status" value="1"/>
</dbReference>
<evidence type="ECO:0000256" key="2">
    <source>
        <dbReference type="SAM" id="MobiDB-lite"/>
    </source>
</evidence>
<name>A0A3G2HV98_9BURK</name>
<accession>A0A3R9A4C1</accession>
<dbReference type="KEGG" id="aaqu:D3M96_10820"/>
<dbReference type="NCBIfam" id="TIGR01646">
    <property type="entry name" value="vgr_GE"/>
    <property type="match status" value="1"/>
</dbReference>
<dbReference type="InterPro" id="IPR017847">
    <property type="entry name" value="T6SS_RhsGE_Vgr_subset"/>
</dbReference>
<keyword evidence="7" id="KW-1185">Reference proteome</keyword>
<dbReference type="Pfam" id="PF04717">
    <property type="entry name" value="Phage_base_V"/>
    <property type="match status" value="1"/>
</dbReference>
<evidence type="ECO:0000313" key="5">
    <source>
        <dbReference type="EMBL" id="UQN37811.1"/>
    </source>
</evidence>
<reference evidence="4 6" key="1">
    <citation type="submission" date="2018-09" db="EMBL/GenBank/DDBJ databases">
        <title>Complete genome sequence of the hydrocarbonoclastic bacterium Alcaligenes aquatilis QD168, isolated from a crude-oil polluted marine sediment of Central Chile.</title>
        <authorList>
            <person name="Duran R.E."/>
            <person name="Barra B."/>
            <person name="Salva-Serra F."/>
            <person name="Mendez V."/>
            <person name="Moore E.R.B."/>
            <person name="Seeger M."/>
        </authorList>
    </citation>
    <scope>NUCLEOTIDE SEQUENCE [LARGE SCALE GENOMIC DNA]</scope>
    <source>
        <strain evidence="4 6">QD168</strain>
    </source>
</reference>
<dbReference type="InterPro" id="IPR037026">
    <property type="entry name" value="Vgr_OB-fold_dom_sf"/>
</dbReference>
<dbReference type="InterPro" id="IPR006531">
    <property type="entry name" value="Gp5/Vgr_OB"/>
</dbReference>
<dbReference type="SUPFAM" id="SSF69255">
    <property type="entry name" value="gp5 N-terminal domain-like"/>
    <property type="match status" value="1"/>
</dbReference>
<protein>
    <submittedName>
        <fullName evidence="4">Type VI secretion system tip protein VgrG</fullName>
    </submittedName>
</protein>
<dbReference type="Gene3D" id="2.40.50.230">
    <property type="entry name" value="Gp5 N-terminal domain"/>
    <property type="match status" value="1"/>
</dbReference>
<evidence type="ECO:0000313" key="4">
    <source>
        <dbReference type="EMBL" id="AYN20973.1"/>
    </source>
</evidence>
<dbReference type="AlphaFoldDB" id="A0A3G2HV98"/>
<dbReference type="SUPFAM" id="SSF69279">
    <property type="entry name" value="Phage tail proteins"/>
    <property type="match status" value="2"/>
</dbReference>
<evidence type="ECO:0000256" key="1">
    <source>
        <dbReference type="ARBA" id="ARBA00005558"/>
    </source>
</evidence>
<dbReference type="RefSeq" id="WP_059317612.1">
    <property type="nucleotide sequence ID" value="NZ_CP022390.1"/>
</dbReference>
<comment type="similarity">
    <text evidence="1">Belongs to the VgrG protein family.</text>
</comment>
<evidence type="ECO:0000313" key="7">
    <source>
        <dbReference type="Proteomes" id="UP000831759"/>
    </source>
</evidence>
<dbReference type="EMBL" id="CP094619">
    <property type="protein sequence ID" value="UQN37811.1"/>
    <property type="molecule type" value="Genomic_DNA"/>
</dbReference>
<dbReference type="NCBIfam" id="TIGR03361">
    <property type="entry name" value="VI_Rhs_Vgr"/>
    <property type="match status" value="1"/>
</dbReference>
<feature type="region of interest" description="Disordered" evidence="2">
    <location>
        <begin position="674"/>
        <end position="711"/>
    </location>
</feature>
<dbReference type="InterPro" id="IPR006533">
    <property type="entry name" value="T6SS_Vgr_RhsGE"/>
</dbReference>
<dbReference type="Gene3D" id="2.30.110.50">
    <property type="match status" value="1"/>
</dbReference>
<dbReference type="OrthoDB" id="8590234at2"/>